<keyword evidence="2" id="KW-1185">Reference proteome</keyword>
<dbReference type="STRING" id="1129794.C427_4601"/>
<name>K6ZRL5_9ALTE</name>
<gene>
    <name evidence="1" type="ORF">C427_4601</name>
</gene>
<dbReference type="PATRIC" id="fig|1129794.4.peg.4582"/>
<protein>
    <submittedName>
        <fullName evidence="1">Uncharacterized protein</fullName>
    </submittedName>
</protein>
<dbReference type="AlphaFoldDB" id="K6ZRL5"/>
<evidence type="ECO:0000313" key="2">
    <source>
        <dbReference type="Proteomes" id="UP000011864"/>
    </source>
</evidence>
<proteinExistence type="predicted"/>
<organism evidence="1 2">
    <name type="scientific">Paraglaciecola psychrophila 170</name>
    <dbReference type="NCBI Taxonomy" id="1129794"/>
    <lineage>
        <taxon>Bacteria</taxon>
        <taxon>Pseudomonadati</taxon>
        <taxon>Pseudomonadota</taxon>
        <taxon>Gammaproteobacteria</taxon>
        <taxon>Alteromonadales</taxon>
        <taxon>Alteromonadaceae</taxon>
        <taxon>Paraglaciecola</taxon>
    </lineage>
</organism>
<reference evidence="1 2" key="1">
    <citation type="journal article" date="2013" name="Genome Announc.">
        <title>Complete Genome Sequence of Glaciecola psychrophila Strain 170T.</title>
        <authorList>
            <person name="Yin J."/>
            <person name="Chen J."/>
            <person name="Liu G."/>
            <person name="Yu Y."/>
            <person name="Song L."/>
            <person name="Wang X."/>
            <person name="Qu X."/>
        </authorList>
    </citation>
    <scope>NUCLEOTIDE SEQUENCE [LARGE SCALE GENOMIC DNA]</scope>
    <source>
        <strain evidence="1 2">170</strain>
    </source>
</reference>
<accession>K6ZRL5</accession>
<dbReference type="Proteomes" id="UP000011864">
    <property type="component" value="Chromosome"/>
</dbReference>
<dbReference type="HOGENOM" id="CLU_3237235_0_0_6"/>
<sequence length="43" mass="5034">MICDKCGILKTFKQILGDKEPHQELWGIFKKKTFIKKLALKLT</sequence>
<dbReference type="EMBL" id="CP003837">
    <property type="protein sequence ID" value="AGH46700.1"/>
    <property type="molecule type" value="Genomic_DNA"/>
</dbReference>
<dbReference type="KEGG" id="gps:C427_4601"/>
<evidence type="ECO:0000313" key="1">
    <source>
        <dbReference type="EMBL" id="AGH46700.1"/>
    </source>
</evidence>